<dbReference type="InterPro" id="IPR016024">
    <property type="entry name" value="ARM-type_fold"/>
</dbReference>
<dbReference type="EMBL" id="BSOR01000017">
    <property type="protein sequence ID" value="GLR63799.1"/>
    <property type="molecule type" value="Genomic_DNA"/>
</dbReference>
<comment type="caution">
    <text evidence="1">The sequence shown here is derived from an EMBL/GenBank/DDBJ whole genome shotgun (WGS) entry which is preliminary data.</text>
</comment>
<protein>
    <recommendedName>
        <fullName evidence="3">3-methyladenine DNA glycosylase AlkC</fullName>
    </recommendedName>
</protein>
<gene>
    <name evidence="1" type="primary">yhaZ</name>
    <name evidence="1" type="ORF">GCM10007878_12340</name>
</gene>
<dbReference type="Gene3D" id="1.25.40.290">
    <property type="entry name" value="ARM repeat domains"/>
    <property type="match status" value="1"/>
</dbReference>
<accession>A0ABQ5ZUX0</accession>
<sequence>MAEPLINNYGPEIPRQIADQIKAVDASFQDQAFIKTALIGYEKLSLMERGQQIAKSLETYLPADYEEAIGILVASMGPRLERDMGNGMAPFIYLPHSFYIANYGLNHFEASMQAIYQLTKRFTGEFCIRPFLEQHTQATLERLHLWAEDECHYVRRLASEGPRPRLPWASHLPAFKKDPSPVLALLEKLKDDPELYVRRSVANNLNDIGKDHPKLLLATTKSWLKGADKNRLWLIRHALRSLVKQSHPKALEQLGYGQTPQVEITQVSFTPKTIKLGEAVELSFELHSKSKQAQKLLIDFCVYFVKANATSSGKVFKLKTLTLPGNSAEILKKKISFAKINTRKHYPGEHLVELLINGKSHPLGSFLVHI</sequence>
<dbReference type="InterPro" id="IPR014825">
    <property type="entry name" value="DNA_alkylation"/>
</dbReference>
<reference evidence="2" key="1">
    <citation type="journal article" date="2019" name="Int. J. Syst. Evol. Microbiol.">
        <title>The Global Catalogue of Microorganisms (GCM) 10K type strain sequencing project: providing services to taxonomists for standard genome sequencing and annotation.</title>
        <authorList>
            <consortium name="The Broad Institute Genomics Platform"/>
            <consortium name="The Broad Institute Genome Sequencing Center for Infectious Disease"/>
            <person name="Wu L."/>
            <person name="Ma J."/>
        </authorList>
    </citation>
    <scope>NUCLEOTIDE SEQUENCE [LARGE SCALE GENOMIC DNA]</scope>
    <source>
        <strain evidence="2">NBRC 100033</strain>
    </source>
</reference>
<dbReference type="RefSeq" id="WP_027850821.1">
    <property type="nucleotide sequence ID" value="NZ_BSOR01000017.1"/>
</dbReference>
<evidence type="ECO:0000313" key="1">
    <source>
        <dbReference type="EMBL" id="GLR63799.1"/>
    </source>
</evidence>
<dbReference type="SUPFAM" id="SSF48371">
    <property type="entry name" value="ARM repeat"/>
    <property type="match status" value="1"/>
</dbReference>
<organism evidence="1 2">
    <name type="scientific">Marinospirillum insulare</name>
    <dbReference type="NCBI Taxonomy" id="217169"/>
    <lineage>
        <taxon>Bacteria</taxon>
        <taxon>Pseudomonadati</taxon>
        <taxon>Pseudomonadota</taxon>
        <taxon>Gammaproteobacteria</taxon>
        <taxon>Oceanospirillales</taxon>
        <taxon>Oceanospirillaceae</taxon>
        <taxon>Marinospirillum</taxon>
    </lineage>
</organism>
<keyword evidence="2" id="KW-1185">Reference proteome</keyword>
<dbReference type="Proteomes" id="UP001156682">
    <property type="component" value="Unassembled WGS sequence"/>
</dbReference>
<evidence type="ECO:0008006" key="3">
    <source>
        <dbReference type="Google" id="ProtNLM"/>
    </source>
</evidence>
<dbReference type="Pfam" id="PF08713">
    <property type="entry name" value="DNA_alkylation"/>
    <property type="match status" value="1"/>
</dbReference>
<name>A0ABQ5ZUX0_9GAMM</name>
<evidence type="ECO:0000313" key="2">
    <source>
        <dbReference type="Proteomes" id="UP001156682"/>
    </source>
</evidence>
<proteinExistence type="predicted"/>